<dbReference type="AlphaFoldDB" id="A0A319C5J5"/>
<dbReference type="RefSeq" id="XP_025567377.1">
    <property type="nucleotide sequence ID" value="XM_025701190.1"/>
</dbReference>
<dbReference type="GeneID" id="37205782"/>
<feature type="compositionally biased region" description="Low complexity" evidence="1">
    <location>
        <begin position="1"/>
        <end position="20"/>
    </location>
</feature>
<gene>
    <name evidence="2" type="ORF">BO88DRAFT_100583</name>
</gene>
<feature type="region of interest" description="Disordered" evidence="1">
    <location>
        <begin position="1"/>
        <end position="52"/>
    </location>
</feature>
<dbReference type="EMBL" id="KZ821615">
    <property type="protein sequence ID" value="PYH73583.1"/>
    <property type="molecule type" value="Genomic_DNA"/>
</dbReference>
<feature type="compositionally biased region" description="Polar residues" evidence="1">
    <location>
        <begin position="28"/>
        <end position="37"/>
    </location>
</feature>
<accession>A0A319C5J5</accession>
<evidence type="ECO:0000256" key="1">
    <source>
        <dbReference type="SAM" id="MobiDB-lite"/>
    </source>
</evidence>
<feature type="compositionally biased region" description="Low complexity" evidence="1">
    <location>
        <begin position="38"/>
        <end position="50"/>
    </location>
</feature>
<dbReference type="Proteomes" id="UP000248405">
    <property type="component" value="Unassembled WGS sequence"/>
</dbReference>
<name>A0A319C5J5_ASPVC</name>
<sequence length="152" mass="16626">MEETVSWSTSSSSSSSSSPRSGRRMQLHASSCGTNAHPSSFSSSSTPSRPDVFPLLSRSLAATPVDRGDLPKKRRSSVHLSWQIKVLQSPYANIAFSGLAFAFFLYHCYPSSCQSIARPLLICCFVHSSPQFHSPPPSSPRRWPISPGRVLE</sequence>
<evidence type="ECO:0000313" key="2">
    <source>
        <dbReference type="EMBL" id="PYH73583.1"/>
    </source>
</evidence>
<feature type="region of interest" description="Disordered" evidence="1">
    <location>
        <begin position="131"/>
        <end position="152"/>
    </location>
</feature>
<reference evidence="2" key="1">
    <citation type="submission" date="2016-12" db="EMBL/GenBank/DDBJ databases">
        <title>The genomes of Aspergillus section Nigri reveals drivers in fungal speciation.</title>
        <authorList>
            <consortium name="DOE Joint Genome Institute"/>
            <person name="Vesth T.C."/>
            <person name="Nybo J."/>
            <person name="Theobald S."/>
            <person name="Brandl J."/>
            <person name="Frisvad J.C."/>
            <person name="Nielsen K.F."/>
            <person name="Lyhne E.K."/>
            <person name="Kogle M.E."/>
            <person name="Kuo A."/>
            <person name="Riley R."/>
            <person name="Clum A."/>
            <person name="Nolan M."/>
            <person name="Lipzen A."/>
            <person name="Salamov A."/>
            <person name="Henrissat B."/>
            <person name="Wiebenga A."/>
            <person name="De Vries R.P."/>
            <person name="Grigoriev I.V."/>
            <person name="Mortensen U.H."/>
            <person name="Andersen M.R."/>
            <person name="Baker S.E."/>
        </authorList>
    </citation>
    <scope>NUCLEOTIDE SEQUENCE [LARGE SCALE GENOMIC DNA]</scope>
    <source>
        <strain evidence="2">CBS 113365</strain>
    </source>
</reference>
<keyword evidence="3" id="KW-1185">Reference proteome</keyword>
<protein>
    <submittedName>
        <fullName evidence="2">Uncharacterized protein</fullName>
    </submittedName>
</protein>
<evidence type="ECO:0000313" key="3">
    <source>
        <dbReference type="Proteomes" id="UP000248405"/>
    </source>
</evidence>
<proteinExistence type="predicted"/>
<feature type="compositionally biased region" description="Low complexity" evidence="1">
    <location>
        <begin position="140"/>
        <end position="152"/>
    </location>
</feature>
<organism evidence="2 3">
    <name type="scientific">Aspergillus vadensis (strain CBS 113365 / IMI 142717 / IBT 24658)</name>
    <dbReference type="NCBI Taxonomy" id="1448311"/>
    <lineage>
        <taxon>Eukaryota</taxon>
        <taxon>Fungi</taxon>
        <taxon>Dikarya</taxon>
        <taxon>Ascomycota</taxon>
        <taxon>Pezizomycotina</taxon>
        <taxon>Eurotiomycetes</taxon>
        <taxon>Eurotiomycetidae</taxon>
        <taxon>Eurotiales</taxon>
        <taxon>Aspergillaceae</taxon>
        <taxon>Aspergillus</taxon>
        <taxon>Aspergillus subgen. Circumdati</taxon>
    </lineage>
</organism>